<dbReference type="EMBL" id="CAKLPY010000011">
    <property type="protein sequence ID" value="CAH0998058.1"/>
    <property type="molecule type" value="Genomic_DNA"/>
</dbReference>
<dbReference type="RefSeq" id="WP_238808865.1">
    <property type="nucleotide sequence ID" value="NZ_CAKLPY010000011.1"/>
</dbReference>
<gene>
    <name evidence="1" type="ORF">EMA8858_04193</name>
</gene>
<dbReference type="Proteomes" id="UP000837932">
    <property type="component" value="Unassembled WGS sequence"/>
</dbReference>
<name>A0ABN8F456_9BACT</name>
<protein>
    <recommendedName>
        <fullName evidence="3">IraD/Gp25-like domain-containing protein</fullName>
    </recommendedName>
</protein>
<evidence type="ECO:0000313" key="1">
    <source>
        <dbReference type="EMBL" id="CAH0998058.1"/>
    </source>
</evidence>
<comment type="caution">
    <text evidence="1">The sequence shown here is derived from an EMBL/GenBank/DDBJ whole genome shotgun (WGS) entry which is preliminary data.</text>
</comment>
<evidence type="ECO:0000313" key="2">
    <source>
        <dbReference type="Proteomes" id="UP000837932"/>
    </source>
</evidence>
<reference evidence="1" key="1">
    <citation type="submission" date="2021-12" db="EMBL/GenBank/DDBJ databases">
        <authorList>
            <person name="Rodrigo-Torres L."/>
            <person name="Arahal R. D."/>
            <person name="Lucena T."/>
        </authorList>
    </citation>
    <scope>NUCLEOTIDE SEQUENCE</scope>
    <source>
        <strain evidence="1">CECT 8858</strain>
    </source>
</reference>
<accession>A0ABN8F456</accession>
<sequence>MKIIELNDTYSYGTLYEIFITRAFKCERGKNGAENGLLKYLLDYDLGADFLETSYSKQISEVKKHLTNAINKYLSQKPTKQESEELNKLKFEVQVAPDSIILAHLIEDGLKITNRYKLQ</sequence>
<proteinExistence type="predicted"/>
<organism evidence="1 2">
    <name type="scientific">Emticicia aquatica</name>
    <dbReference type="NCBI Taxonomy" id="1681835"/>
    <lineage>
        <taxon>Bacteria</taxon>
        <taxon>Pseudomonadati</taxon>
        <taxon>Bacteroidota</taxon>
        <taxon>Cytophagia</taxon>
        <taxon>Cytophagales</taxon>
        <taxon>Leadbetterellaceae</taxon>
        <taxon>Emticicia</taxon>
    </lineage>
</organism>
<evidence type="ECO:0008006" key="3">
    <source>
        <dbReference type="Google" id="ProtNLM"/>
    </source>
</evidence>
<keyword evidence="2" id="KW-1185">Reference proteome</keyword>